<dbReference type="EMBL" id="CP063982">
    <property type="protein sequence ID" value="UOD49937.1"/>
    <property type="molecule type" value="Genomic_DNA"/>
</dbReference>
<evidence type="ECO:0000256" key="7">
    <source>
        <dbReference type="ARBA" id="ARBA00022741"/>
    </source>
</evidence>
<keyword evidence="5" id="KW-0819">tRNA processing</keyword>
<dbReference type="Gene3D" id="3.40.50.300">
    <property type="entry name" value="P-loop containing nucleotide triphosphate hydrolases"/>
    <property type="match status" value="1"/>
</dbReference>
<keyword evidence="9" id="KW-0460">Magnesium</keyword>
<evidence type="ECO:0000256" key="8">
    <source>
        <dbReference type="ARBA" id="ARBA00022840"/>
    </source>
</evidence>
<evidence type="ECO:0000256" key="4">
    <source>
        <dbReference type="ARBA" id="ARBA00022490"/>
    </source>
</evidence>
<dbReference type="SUPFAM" id="SSF52540">
    <property type="entry name" value="P-loop containing nucleoside triphosphate hydrolases"/>
    <property type="match status" value="1"/>
</dbReference>
<dbReference type="Pfam" id="PF02367">
    <property type="entry name" value="TsaE"/>
    <property type="match status" value="1"/>
</dbReference>
<dbReference type="PANTHER" id="PTHR33540">
    <property type="entry name" value="TRNA THREONYLCARBAMOYLADENOSINE BIOSYNTHESIS PROTEIN TSAE"/>
    <property type="match status" value="1"/>
</dbReference>
<name>A0ABY4AI16_9BURK</name>
<keyword evidence="6" id="KW-0479">Metal-binding</keyword>
<evidence type="ECO:0000256" key="9">
    <source>
        <dbReference type="ARBA" id="ARBA00022842"/>
    </source>
</evidence>
<evidence type="ECO:0000256" key="2">
    <source>
        <dbReference type="ARBA" id="ARBA00007599"/>
    </source>
</evidence>
<dbReference type="Proteomes" id="UP000831607">
    <property type="component" value="Chromosome"/>
</dbReference>
<gene>
    <name evidence="11" type="primary">tsaE</name>
    <name evidence="11" type="ORF">DHf2319_10905</name>
</gene>
<sequence>MSTAELTIELPDELATDTLGRQLATVLLDSTKTNEINELGINSGASVYLSGDLGAGKTALVRALLRAAGVTGRIKSPSYALLESYKVSSLYFYHIDFYRFNDPSEWQDAGFRELFRPDAVVLIEWPEKADGQLPTPDLMISLSYKGEGRVARIEAQTKRGAAWLTTLSEM</sequence>
<evidence type="ECO:0000256" key="6">
    <source>
        <dbReference type="ARBA" id="ARBA00022723"/>
    </source>
</evidence>
<keyword evidence="7" id="KW-0547">Nucleotide-binding</keyword>
<protein>
    <recommendedName>
        <fullName evidence="3">tRNA threonylcarbamoyladenosine biosynthesis protein TsaE</fullName>
    </recommendedName>
    <alternativeName>
        <fullName evidence="10">t(6)A37 threonylcarbamoyladenosine biosynthesis protein TsaE</fullName>
    </alternativeName>
</protein>
<keyword evidence="8" id="KW-0067">ATP-binding</keyword>
<dbReference type="RefSeq" id="WP_243478280.1">
    <property type="nucleotide sequence ID" value="NZ_CP063982.1"/>
</dbReference>
<dbReference type="InterPro" id="IPR003442">
    <property type="entry name" value="T6A_TsaE"/>
</dbReference>
<keyword evidence="12" id="KW-1185">Reference proteome</keyword>
<evidence type="ECO:0000256" key="1">
    <source>
        <dbReference type="ARBA" id="ARBA00004496"/>
    </source>
</evidence>
<dbReference type="InterPro" id="IPR027417">
    <property type="entry name" value="P-loop_NTPase"/>
</dbReference>
<dbReference type="NCBIfam" id="TIGR00150">
    <property type="entry name" value="T6A_YjeE"/>
    <property type="match status" value="1"/>
</dbReference>
<evidence type="ECO:0000256" key="10">
    <source>
        <dbReference type="ARBA" id="ARBA00032441"/>
    </source>
</evidence>
<dbReference type="PANTHER" id="PTHR33540:SF2">
    <property type="entry name" value="TRNA THREONYLCARBAMOYLADENOSINE BIOSYNTHESIS PROTEIN TSAE"/>
    <property type="match status" value="1"/>
</dbReference>
<evidence type="ECO:0000256" key="3">
    <source>
        <dbReference type="ARBA" id="ARBA00019010"/>
    </source>
</evidence>
<reference evidence="11 12" key="1">
    <citation type="submission" date="2020-11" db="EMBL/GenBank/DDBJ databases">
        <title>Algicoccus daihaiensis sp.nov., isolated from Daihai Lake in Inner Mongolia.</title>
        <authorList>
            <person name="Kai J."/>
        </authorList>
    </citation>
    <scope>NUCLEOTIDE SEQUENCE [LARGE SCALE GENOMIC DNA]</scope>
    <source>
        <strain evidence="12">f23</strain>
    </source>
</reference>
<comment type="similarity">
    <text evidence="2">Belongs to the TsaE family.</text>
</comment>
<keyword evidence="4" id="KW-0963">Cytoplasm</keyword>
<proteinExistence type="inferred from homology"/>
<evidence type="ECO:0000313" key="12">
    <source>
        <dbReference type="Proteomes" id="UP000831607"/>
    </source>
</evidence>
<organism evidence="11 12">
    <name type="scientific">Orrella daihaiensis</name>
    <dbReference type="NCBI Taxonomy" id="2782176"/>
    <lineage>
        <taxon>Bacteria</taxon>
        <taxon>Pseudomonadati</taxon>
        <taxon>Pseudomonadota</taxon>
        <taxon>Betaproteobacteria</taxon>
        <taxon>Burkholderiales</taxon>
        <taxon>Alcaligenaceae</taxon>
        <taxon>Orrella</taxon>
    </lineage>
</organism>
<evidence type="ECO:0000256" key="5">
    <source>
        <dbReference type="ARBA" id="ARBA00022694"/>
    </source>
</evidence>
<evidence type="ECO:0000313" key="11">
    <source>
        <dbReference type="EMBL" id="UOD49937.1"/>
    </source>
</evidence>
<comment type="subcellular location">
    <subcellularLocation>
        <location evidence="1">Cytoplasm</location>
    </subcellularLocation>
</comment>
<accession>A0ABY4AI16</accession>